<protein>
    <submittedName>
        <fullName evidence="5">Helix-turn-helix domain-containing protein</fullName>
    </submittedName>
</protein>
<keyword evidence="2" id="KW-0238">DNA-binding</keyword>
<comment type="caution">
    <text evidence="5">The sequence shown here is derived from an EMBL/GenBank/DDBJ whole genome shotgun (WGS) entry which is preliminary data.</text>
</comment>
<dbReference type="Gene3D" id="1.10.260.40">
    <property type="entry name" value="lambda repressor-like DNA-binding domains"/>
    <property type="match status" value="1"/>
</dbReference>
<keyword evidence="6" id="KW-1185">Reference proteome</keyword>
<dbReference type="GO" id="GO:0003677">
    <property type="term" value="F:DNA binding"/>
    <property type="evidence" value="ECO:0007669"/>
    <property type="project" value="UniProtKB-KW"/>
</dbReference>
<evidence type="ECO:0000256" key="2">
    <source>
        <dbReference type="ARBA" id="ARBA00023125"/>
    </source>
</evidence>
<dbReference type="PROSITE" id="PS50943">
    <property type="entry name" value="HTH_CROC1"/>
    <property type="match status" value="1"/>
</dbReference>
<reference evidence="5 6" key="1">
    <citation type="submission" date="2019-10" db="EMBL/GenBank/DDBJ databases">
        <title>Cognatihalovulum marinum gen. nov. sp. nov., a new member of the family Rhodobacteraceae isolated from deep seawater of the Northwest Indian Ocean.</title>
        <authorList>
            <person name="Ruan C."/>
            <person name="Wang J."/>
            <person name="Zheng X."/>
            <person name="Song L."/>
            <person name="Zhu Y."/>
            <person name="Huang Y."/>
            <person name="Lu Z."/>
            <person name="Du W."/>
            <person name="Huang L."/>
            <person name="Dai X."/>
        </authorList>
    </citation>
    <scope>NUCLEOTIDE SEQUENCE [LARGE SCALE GENOMIC DNA]</scope>
    <source>
        <strain evidence="5 6">2CG4</strain>
    </source>
</reference>
<dbReference type="SUPFAM" id="SSF47413">
    <property type="entry name" value="lambda repressor-like DNA-binding domains"/>
    <property type="match status" value="1"/>
</dbReference>
<keyword evidence="1" id="KW-0805">Transcription regulation</keyword>
<keyword evidence="3" id="KW-0804">Transcription</keyword>
<organism evidence="5 6">
    <name type="scientific">Halovulum marinum</name>
    <dbReference type="NCBI Taxonomy" id="2662447"/>
    <lineage>
        <taxon>Bacteria</taxon>
        <taxon>Pseudomonadati</taxon>
        <taxon>Pseudomonadota</taxon>
        <taxon>Alphaproteobacteria</taxon>
        <taxon>Rhodobacterales</taxon>
        <taxon>Paracoccaceae</taxon>
        <taxon>Halovulum</taxon>
    </lineage>
</organism>
<dbReference type="InterPro" id="IPR001387">
    <property type="entry name" value="Cro/C1-type_HTH"/>
</dbReference>
<dbReference type="RefSeq" id="WP_154449393.1">
    <property type="nucleotide sequence ID" value="NZ_WIND01000030.1"/>
</dbReference>
<dbReference type="InterPro" id="IPR018653">
    <property type="entry name" value="ScfR_C"/>
</dbReference>
<evidence type="ECO:0000256" key="1">
    <source>
        <dbReference type="ARBA" id="ARBA00023015"/>
    </source>
</evidence>
<dbReference type="Proteomes" id="UP000474957">
    <property type="component" value="Unassembled WGS sequence"/>
</dbReference>
<sequence>MAASLAGSRIREARLRAGMTQAALAKASGISPSYLNLIEHNRRRIGGRVLNAIAAALRTRPSDLAEGGSPTLIADLRAAVAEHPGAPADADTAEALAGRFPGWAEFVLMLNRQVRDQHAAIRALSDRLAHDPFLSETIHAMLSQITAIRSTAGILARIDDIPALQQRRFHHGIDAESVRLSEAAQALAEYLGAAAESPESAATAEEMLDHFLRRHGYHFDPIDREAETAAAFPAPVAAQRISGLVEDIMAAETADLPVAARSLVRAHLTAYAADAHAMPLRHFADAAARLGWNPQALAAEFGQGVPAVFRRLAVLRRPWIEAPSFGLIVVTASGYPLLRRPLPDFALPRHGNACPLWPLFQTFARPGVVLLERIEHDTGRPFVTLSHAAPRRPPALGEVPDPEAAMLIVAERESPFATAAAARPALAVGTSCRICTRGDCPARAQPQLLR</sequence>
<name>A0A6L5Z7P2_9RHOB</name>
<dbReference type="InterPro" id="IPR010982">
    <property type="entry name" value="Lambda_DNA-bd_dom_sf"/>
</dbReference>
<dbReference type="GO" id="GO:0003700">
    <property type="term" value="F:DNA-binding transcription factor activity"/>
    <property type="evidence" value="ECO:0007669"/>
    <property type="project" value="TreeGrafter"/>
</dbReference>
<evidence type="ECO:0000313" key="5">
    <source>
        <dbReference type="EMBL" id="MSU91962.1"/>
    </source>
</evidence>
<accession>A0A6L5Z7P2</accession>
<dbReference type="PANTHER" id="PTHR46797:SF23">
    <property type="entry name" value="HTH-TYPE TRANSCRIPTIONAL REGULATOR SUTR"/>
    <property type="match status" value="1"/>
</dbReference>
<evidence type="ECO:0000259" key="4">
    <source>
        <dbReference type="PROSITE" id="PS50943"/>
    </source>
</evidence>
<dbReference type="GO" id="GO:0005829">
    <property type="term" value="C:cytosol"/>
    <property type="evidence" value="ECO:0007669"/>
    <property type="project" value="TreeGrafter"/>
</dbReference>
<dbReference type="Pfam" id="PF01381">
    <property type="entry name" value="HTH_3"/>
    <property type="match status" value="1"/>
</dbReference>
<dbReference type="AlphaFoldDB" id="A0A6L5Z7P2"/>
<proteinExistence type="predicted"/>
<evidence type="ECO:0000313" key="6">
    <source>
        <dbReference type="Proteomes" id="UP000474957"/>
    </source>
</evidence>
<dbReference type="PANTHER" id="PTHR46797">
    <property type="entry name" value="HTH-TYPE TRANSCRIPTIONAL REGULATOR"/>
    <property type="match status" value="1"/>
</dbReference>
<evidence type="ECO:0000256" key="3">
    <source>
        <dbReference type="ARBA" id="ARBA00023163"/>
    </source>
</evidence>
<feature type="domain" description="HTH cro/C1-type" evidence="4">
    <location>
        <begin position="10"/>
        <end position="64"/>
    </location>
</feature>
<dbReference type="SMART" id="SM00530">
    <property type="entry name" value="HTH_XRE"/>
    <property type="match status" value="1"/>
</dbReference>
<dbReference type="InterPro" id="IPR050807">
    <property type="entry name" value="TransReg_Diox_bact_type"/>
</dbReference>
<gene>
    <name evidence="5" type="ORF">GE300_20615</name>
</gene>
<dbReference type="EMBL" id="WIND01000030">
    <property type="protein sequence ID" value="MSU91962.1"/>
    <property type="molecule type" value="Genomic_DNA"/>
</dbReference>
<dbReference type="Pfam" id="PF09856">
    <property type="entry name" value="ScfRs"/>
    <property type="match status" value="1"/>
</dbReference>
<dbReference type="CDD" id="cd00093">
    <property type="entry name" value="HTH_XRE"/>
    <property type="match status" value="1"/>
</dbReference>